<dbReference type="PANTHER" id="PTHR34220">
    <property type="entry name" value="SENSOR HISTIDINE KINASE YPDA"/>
    <property type="match status" value="1"/>
</dbReference>
<evidence type="ECO:0000313" key="14">
    <source>
        <dbReference type="EMBL" id="NSI19435.1"/>
    </source>
</evidence>
<name>A0A414SAI2_MEDGN</name>
<dbReference type="SUPFAM" id="SSF55874">
    <property type="entry name" value="ATPase domain of HSP90 chaperone/DNA topoisomerase II/histidine kinase"/>
    <property type="match status" value="1"/>
</dbReference>
<dbReference type="PROSITE" id="PS50885">
    <property type="entry name" value="HAMP"/>
    <property type="match status" value="1"/>
</dbReference>
<evidence type="ECO:0000256" key="11">
    <source>
        <dbReference type="ARBA" id="ARBA00023136"/>
    </source>
</evidence>
<dbReference type="GO" id="GO:0000155">
    <property type="term" value="F:phosphorelay sensor kinase activity"/>
    <property type="evidence" value="ECO:0007669"/>
    <property type="project" value="InterPro"/>
</dbReference>
<evidence type="ECO:0000256" key="8">
    <source>
        <dbReference type="ARBA" id="ARBA00022840"/>
    </source>
</evidence>
<dbReference type="EMBL" id="JAAIRM010000013">
    <property type="protein sequence ID" value="NSI19435.1"/>
    <property type="molecule type" value="Genomic_DNA"/>
</dbReference>
<evidence type="ECO:0000256" key="5">
    <source>
        <dbReference type="ARBA" id="ARBA00022692"/>
    </source>
</evidence>
<dbReference type="InterPro" id="IPR036890">
    <property type="entry name" value="HATPase_C_sf"/>
</dbReference>
<keyword evidence="6" id="KW-0547">Nucleotide-binding</keyword>
<dbReference type="SUPFAM" id="SSF158472">
    <property type="entry name" value="HAMP domain-like"/>
    <property type="match status" value="1"/>
</dbReference>
<keyword evidence="3" id="KW-0597">Phosphoprotein</keyword>
<dbReference type="EMBL" id="QRIA01000023">
    <property type="protein sequence ID" value="RHG16244.1"/>
    <property type="molecule type" value="Genomic_DNA"/>
</dbReference>
<evidence type="ECO:0000256" key="9">
    <source>
        <dbReference type="ARBA" id="ARBA00022989"/>
    </source>
</evidence>
<dbReference type="Proteomes" id="UP000285697">
    <property type="component" value="Unassembled WGS sequence"/>
</dbReference>
<dbReference type="GO" id="GO:0005524">
    <property type="term" value="F:ATP binding"/>
    <property type="evidence" value="ECO:0007669"/>
    <property type="project" value="UniProtKB-KW"/>
</dbReference>
<evidence type="ECO:0000256" key="10">
    <source>
        <dbReference type="ARBA" id="ARBA00023012"/>
    </source>
</evidence>
<dbReference type="AlphaFoldDB" id="A0A414SAI2"/>
<dbReference type="PANTHER" id="PTHR34220:SF11">
    <property type="entry name" value="SENSOR PROTEIN KINASE HPTS"/>
    <property type="match status" value="1"/>
</dbReference>
<feature type="domain" description="HAMP" evidence="13">
    <location>
        <begin position="325"/>
        <end position="374"/>
    </location>
</feature>
<gene>
    <name evidence="15" type="ORF">DW270_13505</name>
    <name evidence="14" type="ORF">G4958_08760</name>
</gene>
<evidence type="ECO:0000256" key="6">
    <source>
        <dbReference type="ARBA" id="ARBA00022741"/>
    </source>
</evidence>
<evidence type="ECO:0000256" key="4">
    <source>
        <dbReference type="ARBA" id="ARBA00022679"/>
    </source>
</evidence>
<evidence type="ECO:0000256" key="2">
    <source>
        <dbReference type="ARBA" id="ARBA00022475"/>
    </source>
</evidence>
<keyword evidence="10" id="KW-0902">Two-component regulatory system</keyword>
<dbReference type="Pfam" id="PF06580">
    <property type="entry name" value="His_kinase"/>
    <property type="match status" value="1"/>
</dbReference>
<evidence type="ECO:0000256" key="12">
    <source>
        <dbReference type="SAM" id="Phobius"/>
    </source>
</evidence>
<keyword evidence="4" id="KW-0808">Transferase</keyword>
<reference evidence="15 16" key="1">
    <citation type="submission" date="2018-08" db="EMBL/GenBank/DDBJ databases">
        <title>A genome reference for cultivated species of the human gut microbiota.</title>
        <authorList>
            <person name="Zou Y."/>
            <person name="Xue W."/>
            <person name="Luo G."/>
        </authorList>
    </citation>
    <scope>NUCLEOTIDE SEQUENCE [LARGE SCALE GENOMIC DNA]</scope>
    <source>
        <strain evidence="15 16">AM22-7AC</strain>
    </source>
</reference>
<organism evidence="15 16">
    <name type="scientific">Mediterraneibacter gnavus</name>
    <name type="common">Ruminococcus gnavus</name>
    <dbReference type="NCBI Taxonomy" id="33038"/>
    <lineage>
        <taxon>Bacteria</taxon>
        <taxon>Bacillati</taxon>
        <taxon>Bacillota</taxon>
        <taxon>Clostridia</taxon>
        <taxon>Lachnospirales</taxon>
        <taxon>Lachnospiraceae</taxon>
        <taxon>Mediterraneibacter</taxon>
    </lineage>
</organism>
<evidence type="ECO:0000256" key="7">
    <source>
        <dbReference type="ARBA" id="ARBA00022777"/>
    </source>
</evidence>
<dbReference type="Pfam" id="PF00672">
    <property type="entry name" value="HAMP"/>
    <property type="match status" value="1"/>
</dbReference>
<dbReference type="Proteomes" id="UP001296643">
    <property type="component" value="Unassembled WGS sequence"/>
</dbReference>
<feature type="transmembrane region" description="Helical" evidence="12">
    <location>
        <begin position="296"/>
        <end position="322"/>
    </location>
</feature>
<dbReference type="InterPro" id="IPR003660">
    <property type="entry name" value="HAMP_dom"/>
</dbReference>
<evidence type="ECO:0000259" key="13">
    <source>
        <dbReference type="PROSITE" id="PS50885"/>
    </source>
</evidence>
<keyword evidence="9 12" id="KW-1133">Transmembrane helix</keyword>
<evidence type="ECO:0000256" key="3">
    <source>
        <dbReference type="ARBA" id="ARBA00022553"/>
    </source>
</evidence>
<keyword evidence="2" id="KW-1003">Cell membrane</keyword>
<proteinExistence type="predicted"/>
<comment type="subcellular location">
    <subcellularLocation>
        <location evidence="1">Cell membrane</location>
        <topology evidence="1">Multi-pass membrane protein</topology>
    </subcellularLocation>
</comment>
<sequence>MLKRFKNSYYSKIMIVCIAAVCAITAILLPVCSSLIHQQERSEDLKKYDLILDRLTASMTSRQEALATNLTPFFSDEANTQNLCSFYRSTSKKVPLEYRDSVMEMLRSFCFSDSYCCGALLLTVTGHLYQYNSLSHTLVPLSLRSLTTKLTPYELQLFTDQQLMTLSNDLQKPAPHIYGLGTSVFDQKNDSVNYLGTMIFLYSTAEYSSLLSSADLQKDGTFAILDQNQHVIFSSDENYESADGLLPALSDSSKGEPSHSTQTQHGTTYYASSQYHEQYHFYTVYQVPKSVFTHSAIITVLTVISVCICLAAILLYILAFYISDRKIHSIQKAMGLIGTNNLDYRLPVPKNDDEFTQIIKSFNRMCDDLQRNVEKAYLYEIAQRKAELYAMQTSINPHFLYNALEQIRVQILKSNSAAASHMLLLLSKMYRNQTRRNLYITIAEECSQSENLINFYMYRYGDFEYEFNIHSSIKIYGIPKNTLQPLIENYFVHGFIPDSDENLLTISAHPVNIQDTLWIEFCVEDNGSSITEEELVLLKEKLAAPVMSRSENNGFALSNVNHRLKLVFGNDSGLVPGVGSDGTGFAVRFRIPAILPEDLQKT</sequence>
<dbReference type="Gene3D" id="6.10.340.10">
    <property type="match status" value="1"/>
</dbReference>
<reference evidence="14" key="2">
    <citation type="journal article" date="2020" name="Cell Host Microbe">
        <title>Functional and Genomic Variation between Human-Derived Isolates of Lachnospiraceae Reveals Inter- and Intra-Species Diversity.</title>
        <authorList>
            <person name="Sorbara M.T."/>
            <person name="Littmann E.R."/>
            <person name="Fontana E."/>
            <person name="Moody T.U."/>
            <person name="Kohout C.E."/>
            <person name="Gjonbalaj M."/>
            <person name="Eaton V."/>
            <person name="Seok R."/>
            <person name="Leiner I.M."/>
            <person name="Pamer E.G."/>
        </authorList>
    </citation>
    <scope>NUCLEOTIDE SEQUENCE</scope>
    <source>
        <strain evidence="14">MSK.22.53</strain>
    </source>
</reference>
<dbReference type="Gene3D" id="3.30.565.10">
    <property type="entry name" value="Histidine kinase-like ATPase, C-terminal domain"/>
    <property type="match status" value="1"/>
</dbReference>
<reference evidence="14" key="3">
    <citation type="submission" date="2020-02" db="EMBL/GenBank/DDBJ databases">
        <authorList>
            <person name="Littmann E."/>
            <person name="Sorbara M."/>
        </authorList>
    </citation>
    <scope>NUCLEOTIDE SEQUENCE</scope>
    <source>
        <strain evidence="14">MSK.22.53</strain>
    </source>
</reference>
<keyword evidence="5 12" id="KW-0812">Transmembrane</keyword>
<evidence type="ECO:0000313" key="16">
    <source>
        <dbReference type="Proteomes" id="UP000285697"/>
    </source>
</evidence>
<comment type="caution">
    <text evidence="15">The sequence shown here is derived from an EMBL/GenBank/DDBJ whole genome shotgun (WGS) entry which is preliminary data.</text>
</comment>
<dbReference type="InterPro" id="IPR050640">
    <property type="entry name" value="Bact_2-comp_sensor_kinase"/>
</dbReference>
<dbReference type="GO" id="GO:0005886">
    <property type="term" value="C:plasma membrane"/>
    <property type="evidence" value="ECO:0007669"/>
    <property type="project" value="UniProtKB-SubCell"/>
</dbReference>
<dbReference type="CDD" id="cd06225">
    <property type="entry name" value="HAMP"/>
    <property type="match status" value="1"/>
</dbReference>
<keyword evidence="7" id="KW-0418">Kinase</keyword>
<dbReference type="RefSeq" id="WP_118263229.1">
    <property type="nucleotide sequence ID" value="NZ_JAAIQW010000007.1"/>
</dbReference>
<evidence type="ECO:0000256" key="1">
    <source>
        <dbReference type="ARBA" id="ARBA00004651"/>
    </source>
</evidence>
<keyword evidence="8" id="KW-0067">ATP-binding</keyword>
<accession>A0A414SAI2</accession>
<evidence type="ECO:0000313" key="15">
    <source>
        <dbReference type="EMBL" id="RHG16244.1"/>
    </source>
</evidence>
<dbReference type="InterPro" id="IPR010559">
    <property type="entry name" value="Sig_transdc_His_kin_internal"/>
</dbReference>
<keyword evidence="11 12" id="KW-0472">Membrane</keyword>
<protein>
    <submittedName>
        <fullName evidence="15">HAMP domain-containing protein</fullName>
    </submittedName>
</protein>